<dbReference type="InterPro" id="IPR036390">
    <property type="entry name" value="WH_DNA-bd_sf"/>
</dbReference>
<dbReference type="AlphaFoldDB" id="A0A097IFZ8"/>
<reference evidence="2 3" key="1">
    <citation type="submission" date="2013-09" db="EMBL/GenBank/DDBJ databases">
        <title>Complete genome sequence of Corynebacterium doosanense CAU 212(T) (=DSM 45436(T)), isolated from activated sludge.</title>
        <authorList>
            <person name="Schaffert L."/>
            <person name="Albersmeier A."/>
            <person name="Kalinowski J."/>
            <person name="Ruckert C."/>
        </authorList>
    </citation>
    <scope>NUCLEOTIDE SEQUENCE [LARGE SCALE GENOMIC DNA]</scope>
    <source>
        <strain evidence="2 3">CAU 212</strain>
    </source>
</reference>
<protein>
    <submittedName>
        <fullName evidence="2">MarR family transcriptional regulator</fullName>
    </submittedName>
</protein>
<dbReference type="InterPro" id="IPR000835">
    <property type="entry name" value="HTH_MarR-typ"/>
</dbReference>
<dbReference type="SMART" id="SM00347">
    <property type="entry name" value="HTH_MARR"/>
    <property type="match status" value="1"/>
</dbReference>
<dbReference type="PANTHER" id="PTHR33164">
    <property type="entry name" value="TRANSCRIPTIONAL REGULATOR, MARR FAMILY"/>
    <property type="match status" value="1"/>
</dbReference>
<dbReference type="PRINTS" id="PR00598">
    <property type="entry name" value="HTHMARR"/>
</dbReference>
<evidence type="ECO:0000313" key="3">
    <source>
        <dbReference type="Proteomes" id="UP000029914"/>
    </source>
</evidence>
<dbReference type="PANTHER" id="PTHR33164:SF104">
    <property type="entry name" value="TRANSCRIPTIONAL REGULATORY PROTEIN"/>
    <property type="match status" value="1"/>
</dbReference>
<dbReference type="Pfam" id="PF12802">
    <property type="entry name" value="MarR_2"/>
    <property type="match status" value="1"/>
</dbReference>
<dbReference type="Gene3D" id="1.10.10.10">
    <property type="entry name" value="Winged helix-like DNA-binding domain superfamily/Winged helix DNA-binding domain"/>
    <property type="match status" value="1"/>
</dbReference>
<dbReference type="InterPro" id="IPR036388">
    <property type="entry name" value="WH-like_DNA-bd_sf"/>
</dbReference>
<evidence type="ECO:0000313" key="2">
    <source>
        <dbReference type="EMBL" id="AIT61063.1"/>
    </source>
</evidence>
<accession>A0A097IFZ8</accession>
<dbReference type="EMBL" id="CP006764">
    <property type="protein sequence ID" value="AIT61063.1"/>
    <property type="molecule type" value="Genomic_DNA"/>
</dbReference>
<dbReference type="SUPFAM" id="SSF46785">
    <property type="entry name" value="Winged helix' DNA-binding domain"/>
    <property type="match status" value="1"/>
</dbReference>
<dbReference type="KEGG" id="cdo:CDOO_07210"/>
<name>A0A097IFZ8_9CORY</name>
<evidence type="ECO:0000259" key="1">
    <source>
        <dbReference type="PROSITE" id="PS50995"/>
    </source>
</evidence>
<dbReference type="InterPro" id="IPR039422">
    <property type="entry name" value="MarR/SlyA-like"/>
</dbReference>
<keyword evidence="3" id="KW-1185">Reference proteome</keyword>
<dbReference type="Proteomes" id="UP000029914">
    <property type="component" value="Chromosome"/>
</dbReference>
<dbReference type="PROSITE" id="PS50995">
    <property type="entry name" value="HTH_MARR_2"/>
    <property type="match status" value="1"/>
</dbReference>
<dbReference type="GO" id="GO:0003700">
    <property type="term" value="F:DNA-binding transcription factor activity"/>
    <property type="evidence" value="ECO:0007669"/>
    <property type="project" value="InterPro"/>
</dbReference>
<dbReference type="GO" id="GO:0006950">
    <property type="term" value="P:response to stress"/>
    <property type="evidence" value="ECO:0007669"/>
    <property type="project" value="TreeGrafter"/>
</dbReference>
<organism evidence="2 3">
    <name type="scientific">Corynebacterium doosanense CAU 212 = DSM 45436</name>
    <dbReference type="NCBI Taxonomy" id="558173"/>
    <lineage>
        <taxon>Bacteria</taxon>
        <taxon>Bacillati</taxon>
        <taxon>Actinomycetota</taxon>
        <taxon>Actinomycetes</taxon>
        <taxon>Mycobacteriales</taxon>
        <taxon>Corynebacteriaceae</taxon>
        <taxon>Corynebacterium</taxon>
    </lineage>
</organism>
<feature type="domain" description="HTH marR-type" evidence="1">
    <location>
        <begin position="1"/>
        <end position="133"/>
    </location>
</feature>
<dbReference type="eggNOG" id="COG1846">
    <property type="taxonomic scope" value="Bacteria"/>
</dbReference>
<dbReference type="HOGENOM" id="CLU_083287_27_5_11"/>
<sequence length="136" mass="14920">MELIVRLNSVTAAGERRLDEVHRQSALKKGDFDILASLFRMDIPCSAARLRDAMFMSKGGMSARLASLEDRGLVRTEVSGSDARVKLLALTESGRSALEAALPAHVRVERELMAALSADEQSELLRLVTKLADRLK</sequence>
<proteinExistence type="predicted"/>
<gene>
    <name evidence="2" type="ORF">CDOO_07210</name>
</gene>